<sequence length="113" mass="12917">MPARQLPNVDSFTLLHVYYEGIRAGSVKYITVYSNTRLKLITVIFKTASQFASLLSALPNLAYILCNDIVCHRKQCILPFPGATSSPCTAREWITGYCVLYVRPRHRSKRCYR</sequence>
<accession>A0A165T5X1</accession>
<protein>
    <submittedName>
        <fullName evidence="1">Uncharacterized protein</fullName>
    </submittedName>
</protein>
<gene>
    <name evidence="1" type="ORF">DAEQUDRAFT_556889</name>
</gene>
<dbReference type="EMBL" id="KV429039">
    <property type="protein sequence ID" value="KZT72973.1"/>
    <property type="molecule type" value="Genomic_DNA"/>
</dbReference>
<keyword evidence="2" id="KW-1185">Reference proteome</keyword>
<dbReference type="AlphaFoldDB" id="A0A165T5X1"/>
<organism evidence="1 2">
    <name type="scientific">Daedalea quercina L-15889</name>
    <dbReference type="NCBI Taxonomy" id="1314783"/>
    <lineage>
        <taxon>Eukaryota</taxon>
        <taxon>Fungi</taxon>
        <taxon>Dikarya</taxon>
        <taxon>Basidiomycota</taxon>
        <taxon>Agaricomycotina</taxon>
        <taxon>Agaricomycetes</taxon>
        <taxon>Polyporales</taxon>
        <taxon>Fomitopsis</taxon>
    </lineage>
</organism>
<proteinExistence type="predicted"/>
<name>A0A165T5X1_9APHY</name>
<dbReference type="Proteomes" id="UP000076727">
    <property type="component" value="Unassembled WGS sequence"/>
</dbReference>
<evidence type="ECO:0000313" key="1">
    <source>
        <dbReference type="EMBL" id="KZT72973.1"/>
    </source>
</evidence>
<evidence type="ECO:0000313" key="2">
    <source>
        <dbReference type="Proteomes" id="UP000076727"/>
    </source>
</evidence>
<reference evidence="1 2" key="1">
    <citation type="journal article" date="2016" name="Mol. Biol. Evol.">
        <title>Comparative Genomics of Early-Diverging Mushroom-Forming Fungi Provides Insights into the Origins of Lignocellulose Decay Capabilities.</title>
        <authorList>
            <person name="Nagy L.G."/>
            <person name="Riley R."/>
            <person name="Tritt A."/>
            <person name="Adam C."/>
            <person name="Daum C."/>
            <person name="Floudas D."/>
            <person name="Sun H."/>
            <person name="Yadav J.S."/>
            <person name="Pangilinan J."/>
            <person name="Larsson K.H."/>
            <person name="Matsuura K."/>
            <person name="Barry K."/>
            <person name="Labutti K."/>
            <person name="Kuo R."/>
            <person name="Ohm R.A."/>
            <person name="Bhattacharya S.S."/>
            <person name="Shirouzu T."/>
            <person name="Yoshinaga Y."/>
            <person name="Martin F.M."/>
            <person name="Grigoriev I.V."/>
            <person name="Hibbett D.S."/>
        </authorList>
    </citation>
    <scope>NUCLEOTIDE SEQUENCE [LARGE SCALE GENOMIC DNA]</scope>
    <source>
        <strain evidence="1 2">L-15889</strain>
    </source>
</reference>